<dbReference type="InterPro" id="IPR037152">
    <property type="entry name" value="L-asparaginase_N_sf"/>
</dbReference>
<accession>A0A3B1E0R5</accession>
<gene>
    <name evidence="2" type="ORF">MNB_ARC-1_15</name>
</gene>
<dbReference type="PRINTS" id="PR00139">
    <property type="entry name" value="ASNGLNASE"/>
</dbReference>
<dbReference type="AlphaFoldDB" id="A0A3B1E0R5"/>
<reference evidence="2" key="1">
    <citation type="submission" date="2018-10" db="EMBL/GenBank/DDBJ databases">
        <authorList>
            <person name="Aoki K."/>
        </authorList>
    </citation>
    <scope>NUCLEOTIDE SEQUENCE</scope>
</reference>
<dbReference type="Gene3D" id="3.40.50.1170">
    <property type="entry name" value="L-asparaginase, N-terminal domain"/>
    <property type="match status" value="1"/>
</dbReference>
<dbReference type="PANTHER" id="PTHR11707">
    <property type="entry name" value="L-ASPARAGINASE"/>
    <property type="match status" value="1"/>
</dbReference>
<dbReference type="PIRSF" id="PIRSF001220">
    <property type="entry name" value="L-ASNase_gatD"/>
    <property type="match status" value="1"/>
</dbReference>
<dbReference type="InterPro" id="IPR006034">
    <property type="entry name" value="Asparaginase/glutaminase-like"/>
</dbReference>
<dbReference type="PANTHER" id="PTHR11707:SF28">
    <property type="entry name" value="60 KDA LYSOPHOSPHOLIPASE"/>
    <property type="match status" value="1"/>
</dbReference>
<evidence type="ECO:0000313" key="2">
    <source>
        <dbReference type="EMBL" id="VAY86624.1"/>
    </source>
</evidence>
<dbReference type="SUPFAM" id="SSF53774">
    <property type="entry name" value="Glutaminase/Asparaginase"/>
    <property type="match status" value="1"/>
</dbReference>
<dbReference type="Pfam" id="PF00710">
    <property type="entry name" value="Asparaginase"/>
    <property type="match status" value="1"/>
</dbReference>
<feature type="domain" description="L-asparaginase N-terminal" evidence="1">
    <location>
        <begin position="7"/>
        <end position="158"/>
    </location>
</feature>
<name>A0A3B1E0R5_9ZZZZ</name>
<dbReference type="PIRSF" id="PIRSF500176">
    <property type="entry name" value="L_ASNase"/>
    <property type="match status" value="1"/>
</dbReference>
<dbReference type="InterPro" id="IPR036152">
    <property type="entry name" value="Asp/glu_Ase-like_sf"/>
</dbReference>
<protein>
    <submittedName>
        <fullName evidence="2">Asparaginase</fullName>
    </submittedName>
</protein>
<proteinExistence type="predicted"/>
<evidence type="ECO:0000259" key="1">
    <source>
        <dbReference type="Pfam" id="PF00710"/>
    </source>
</evidence>
<dbReference type="InterPro" id="IPR027474">
    <property type="entry name" value="L-asparaginase_N"/>
</dbReference>
<organism evidence="2">
    <name type="scientific">hydrothermal vent metagenome</name>
    <dbReference type="NCBI Taxonomy" id="652676"/>
    <lineage>
        <taxon>unclassified sequences</taxon>
        <taxon>metagenomes</taxon>
        <taxon>ecological metagenomes</taxon>
    </lineage>
</organism>
<dbReference type="EMBL" id="UOYO01000015">
    <property type="protein sequence ID" value="VAY86624.1"/>
    <property type="molecule type" value="Genomic_DNA"/>
</dbReference>
<sequence>MELANNKILIINTGGTFNKIYDEISGKLIVQKNNNAILDILKNGKIFDTKTYGLIYKDSLFINKTDRKKLKNYIQNSIYTKIIIIHGTDTMDKTALYLSKKIITKQIILTGSMKPFYLNQIEATSNLMMAYGFLTSCQRNGIYISMHGIIKKHNKITKDKQLGIFKCL</sequence>